<name>A0ABW8XTS9_9FLAO</name>
<dbReference type="Pfam" id="PF02687">
    <property type="entry name" value="FtsX"/>
    <property type="match status" value="1"/>
</dbReference>
<dbReference type="EMBL" id="JBELQA010000004">
    <property type="protein sequence ID" value="MFL9830752.1"/>
    <property type="molecule type" value="Genomic_DNA"/>
</dbReference>
<dbReference type="RefSeq" id="WP_408081236.1">
    <property type="nucleotide sequence ID" value="NZ_JBELQA010000004.1"/>
</dbReference>
<proteinExistence type="inferred from homology"/>
<keyword evidence="2" id="KW-1003">Cell membrane</keyword>
<dbReference type="Pfam" id="PF12704">
    <property type="entry name" value="MacB_PCD"/>
    <property type="match status" value="1"/>
</dbReference>
<dbReference type="Proteomes" id="UP001629260">
    <property type="component" value="Unassembled WGS sequence"/>
</dbReference>
<evidence type="ECO:0000313" key="11">
    <source>
        <dbReference type="Proteomes" id="UP001629260"/>
    </source>
</evidence>
<reference evidence="10 11" key="1">
    <citation type="submission" date="2024-06" db="EMBL/GenBank/DDBJ databases">
        <authorList>
            <person name="Kaempfer P."/>
            <person name="Viver T."/>
        </authorList>
    </citation>
    <scope>NUCLEOTIDE SEQUENCE [LARGE SCALE GENOMIC DNA]</scope>
    <source>
        <strain evidence="10 11">ST-87</strain>
    </source>
</reference>
<comment type="subcellular location">
    <subcellularLocation>
        <location evidence="1">Cell membrane</location>
        <topology evidence="1">Multi-pass membrane protein</topology>
    </subcellularLocation>
</comment>
<protein>
    <submittedName>
        <fullName evidence="10">ABC transporter permease</fullName>
    </submittedName>
</protein>
<accession>A0ABW8XTS9</accession>
<evidence type="ECO:0000256" key="6">
    <source>
        <dbReference type="ARBA" id="ARBA00038076"/>
    </source>
</evidence>
<feature type="transmembrane region" description="Helical" evidence="7">
    <location>
        <begin position="289"/>
        <end position="314"/>
    </location>
</feature>
<feature type="domain" description="ABC3 transporter permease C-terminal" evidence="8">
    <location>
        <begin position="293"/>
        <end position="406"/>
    </location>
</feature>
<evidence type="ECO:0000256" key="5">
    <source>
        <dbReference type="ARBA" id="ARBA00023136"/>
    </source>
</evidence>
<organism evidence="10 11">
    <name type="scientific">Flavobacterium plantiphilum</name>
    <dbReference type="NCBI Taxonomy" id="3163297"/>
    <lineage>
        <taxon>Bacteria</taxon>
        <taxon>Pseudomonadati</taxon>
        <taxon>Bacteroidota</taxon>
        <taxon>Flavobacteriia</taxon>
        <taxon>Flavobacteriales</taxon>
        <taxon>Flavobacteriaceae</taxon>
        <taxon>Flavobacterium</taxon>
    </lineage>
</organism>
<feature type="transmembrane region" description="Helical" evidence="7">
    <location>
        <begin position="370"/>
        <end position="396"/>
    </location>
</feature>
<evidence type="ECO:0000259" key="9">
    <source>
        <dbReference type="Pfam" id="PF12704"/>
    </source>
</evidence>
<comment type="similarity">
    <text evidence="6">Belongs to the ABC-4 integral membrane protein family.</text>
</comment>
<keyword evidence="11" id="KW-1185">Reference proteome</keyword>
<evidence type="ECO:0000256" key="7">
    <source>
        <dbReference type="SAM" id="Phobius"/>
    </source>
</evidence>
<keyword evidence="3 7" id="KW-0812">Transmembrane</keyword>
<evidence type="ECO:0000256" key="2">
    <source>
        <dbReference type="ARBA" id="ARBA00022475"/>
    </source>
</evidence>
<evidence type="ECO:0000256" key="1">
    <source>
        <dbReference type="ARBA" id="ARBA00004651"/>
    </source>
</evidence>
<evidence type="ECO:0000256" key="4">
    <source>
        <dbReference type="ARBA" id="ARBA00022989"/>
    </source>
</evidence>
<feature type="transmembrane region" description="Helical" evidence="7">
    <location>
        <begin position="335"/>
        <end position="364"/>
    </location>
</feature>
<comment type="caution">
    <text evidence="10">The sequence shown here is derived from an EMBL/GenBank/DDBJ whole genome shotgun (WGS) entry which is preliminary data.</text>
</comment>
<dbReference type="InterPro" id="IPR050250">
    <property type="entry name" value="Macrolide_Exporter_MacB"/>
</dbReference>
<evidence type="ECO:0000256" key="3">
    <source>
        <dbReference type="ARBA" id="ARBA00022692"/>
    </source>
</evidence>
<feature type="transmembrane region" description="Helical" evidence="7">
    <location>
        <begin position="20"/>
        <end position="47"/>
    </location>
</feature>
<sequence>MSNLLKENIKIASGSIKTQILRTILTIVIIAIGITALVGILTVVSALENTISSDFASMGANTFNINRYENTVKKQGGNEREIINPVISYPEAVAFKNKYNFPLSQTSLSFKATSTAEVKFEAQKTDPEISVLGVDEYFVTNSGLETSQGRNFNNFDISNNNYVCVVGSDFEKGLLKDVNPINKIISIRGARFKVIGVLKEKGSTFGNSQDLRVLIPIQLARSLFTAPNINYSLSVMVNNKDFMEQATDDAISTMRSIRKLSPVKENNFGIVRSDDLINRILSITQYLGWAAWVISIVTILGSSIALMNIMIVSVTERTREIGVRKALGAKRSTVAIQFFIETLLIGQLGGLAGIIFGILIGYGIATALSFAFIIPWMAIFAAFATSFVVAIVSGLYPAIKAAKLDPIEALRYE</sequence>
<keyword evidence="5 7" id="KW-0472">Membrane</keyword>
<gene>
    <name evidence="10" type="ORF">ABS764_07825</name>
</gene>
<evidence type="ECO:0000313" key="10">
    <source>
        <dbReference type="EMBL" id="MFL9830752.1"/>
    </source>
</evidence>
<dbReference type="PANTHER" id="PTHR30572:SF4">
    <property type="entry name" value="ABC TRANSPORTER PERMEASE YTRF"/>
    <property type="match status" value="1"/>
</dbReference>
<evidence type="ECO:0000259" key="8">
    <source>
        <dbReference type="Pfam" id="PF02687"/>
    </source>
</evidence>
<feature type="domain" description="MacB-like periplasmic core" evidence="9">
    <location>
        <begin position="23"/>
        <end position="249"/>
    </location>
</feature>
<keyword evidence="4 7" id="KW-1133">Transmembrane helix</keyword>
<dbReference type="InterPro" id="IPR025857">
    <property type="entry name" value="MacB_PCD"/>
</dbReference>
<dbReference type="InterPro" id="IPR003838">
    <property type="entry name" value="ABC3_permease_C"/>
</dbReference>
<dbReference type="PANTHER" id="PTHR30572">
    <property type="entry name" value="MEMBRANE COMPONENT OF TRANSPORTER-RELATED"/>
    <property type="match status" value="1"/>
</dbReference>